<evidence type="ECO:0000259" key="2">
    <source>
        <dbReference type="Pfam" id="PF20448"/>
    </source>
</evidence>
<proteinExistence type="predicted"/>
<dbReference type="AlphaFoldDB" id="A0AAJ5WBD9"/>
<keyword evidence="1" id="KW-0732">Signal</keyword>
<feature type="chain" id="PRO_5042612261" description="DUF6705 domain-containing protein" evidence="1">
    <location>
        <begin position="21"/>
        <end position="175"/>
    </location>
</feature>
<evidence type="ECO:0000313" key="4">
    <source>
        <dbReference type="Proteomes" id="UP001214530"/>
    </source>
</evidence>
<organism evidence="3 4">
    <name type="scientific">Candidatus Pedobacter colombiensis</name>
    <dbReference type="NCBI Taxonomy" id="3121371"/>
    <lineage>
        <taxon>Bacteria</taxon>
        <taxon>Pseudomonadati</taxon>
        <taxon>Bacteroidota</taxon>
        <taxon>Sphingobacteriia</taxon>
        <taxon>Sphingobacteriales</taxon>
        <taxon>Sphingobacteriaceae</taxon>
        <taxon>Pedobacter</taxon>
    </lineage>
</organism>
<name>A0AAJ5WBD9_9SPHI</name>
<evidence type="ECO:0000313" key="3">
    <source>
        <dbReference type="EMBL" id="WEK20500.1"/>
    </source>
</evidence>
<feature type="signal peptide" evidence="1">
    <location>
        <begin position="1"/>
        <end position="20"/>
    </location>
</feature>
<dbReference type="InterPro" id="IPR046551">
    <property type="entry name" value="DUF6705"/>
</dbReference>
<dbReference type="Pfam" id="PF20448">
    <property type="entry name" value="DUF6705"/>
    <property type="match status" value="1"/>
</dbReference>
<protein>
    <recommendedName>
        <fullName evidence="2">DUF6705 domain-containing protein</fullName>
    </recommendedName>
</protein>
<dbReference type="EMBL" id="CP119313">
    <property type="protein sequence ID" value="WEK20500.1"/>
    <property type="molecule type" value="Genomic_DNA"/>
</dbReference>
<accession>A0AAJ5WBD9</accession>
<feature type="domain" description="DUF6705" evidence="2">
    <location>
        <begin position="1"/>
        <end position="166"/>
    </location>
</feature>
<evidence type="ECO:0000256" key="1">
    <source>
        <dbReference type="SAM" id="SignalP"/>
    </source>
</evidence>
<sequence length="175" mass="20135">MKKNLIILGILFLIFSSVRAQVSNISDPLNDLDVAQMDKFIGKWEWKSKNTSFTLIIKKTKQGIIPLLQGGYQYVENGSVIINLLDHLDEAKKSVFWGYAKKGNDTLKFSFSDPTREELRHGTLNFIKGDSNKIIFKLKNEKNRHSLKLLFASKQRQVFKGKFPDDLNLVMTRVE</sequence>
<gene>
    <name evidence="3" type="ORF">P0Y49_05035</name>
</gene>
<reference evidence="3" key="1">
    <citation type="submission" date="2023-03" db="EMBL/GenBank/DDBJ databases">
        <title>Andean soil-derived lignocellulolytic bacterial consortium as a source of novel taxa and putative plastic-active enzymes.</title>
        <authorList>
            <person name="Diaz-Garcia L."/>
            <person name="Chuvochina M."/>
            <person name="Feuerriegel G."/>
            <person name="Bunk B."/>
            <person name="Sproer C."/>
            <person name="Streit W.R."/>
            <person name="Rodriguez L.M."/>
            <person name="Overmann J."/>
            <person name="Jimenez D.J."/>
        </authorList>
    </citation>
    <scope>NUCLEOTIDE SEQUENCE</scope>
    <source>
        <strain evidence="3">MAG 3858</strain>
    </source>
</reference>
<dbReference type="Proteomes" id="UP001214530">
    <property type="component" value="Chromosome"/>
</dbReference>